<reference evidence="2" key="1">
    <citation type="submission" date="2021-03" db="EMBL/GenBank/DDBJ databases">
        <title>Draft genome sequence of rust myrtle Austropuccinia psidii MF-1, a brazilian biotype.</title>
        <authorList>
            <person name="Quecine M.C."/>
            <person name="Pachon D.M.R."/>
            <person name="Bonatelli M.L."/>
            <person name="Correr F.H."/>
            <person name="Franceschini L.M."/>
            <person name="Leite T.F."/>
            <person name="Margarido G.R.A."/>
            <person name="Almeida C.A."/>
            <person name="Ferrarezi J.A."/>
            <person name="Labate C.A."/>
        </authorList>
    </citation>
    <scope>NUCLEOTIDE SEQUENCE</scope>
    <source>
        <strain evidence="2">MF-1</strain>
    </source>
</reference>
<evidence type="ECO:0000313" key="3">
    <source>
        <dbReference type="Proteomes" id="UP000765509"/>
    </source>
</evidence>
<evidence type="ECO:0000256" key="1">
    <source>
        <dbReference type="SAM" id="MobiDB-lite"/>
    </source>
</evidence>
<keyword evidence="3" id="KW-1185">Reference proteome</keyword>
<proteinExistence type="predicted"/>
<dbReference type="AlphaFoldDB" id="A0A9Q3JWD2"/>
<accession>A0A9Q3JWD2</accession>
<feature type="region of interest" description="Disordered" evidence="1">
    <location>
        <begin position="56"/>
        <end position="122"/>
    </location>
</feature>
<name>A0A9Q3JWD2_9BASI</name>
<dbReference type="Proteomes" id="UP000765509">
    <property type="component" value="Unassembled WGS sequence"/>
</dbReference>
<comment type="caution">
    <text evidence="2">The sequence shown here is derived from an EMBL/GenBank/DDBJ whole genome shotgun (WGS) entry which is preliminary data.</text>
</comment>
<gene>
    <name evidence="2" type="ORF">O181_108682</name>
</gene>
<sequence>MNSYFKTFLGQEKTIELLGVWSPLSCKDKFKKIKNWLKNQSLLSIDQKKELEVTPALEEGPVASTSSKTAPKTLKANPKRNSEEKEQSNRPSGQGKRQRKLAKTIPTGVLDPQIGACSHGKCSQYGQYSYGMHSQ</sequence>
<dbReference type="EMBL" id="AVOT02083581">
    <property type="protein sequence ID" value="MBW0568967.1"/>
    <property type="molecule type" value="Genomic_DNA"/>
</dbReference>
<organism evidence="2 3">
    <name type="scientific">Austropuccinia psidii MF-1</name>
    <dbReference type="NCBI Taxonomy" id="1389203"/>
    <lineage>
        <taxon>Eukaryota</taxon>
        <taxon>Fungi</taxon>
        <taxon>Dikarya</taxon>
        <taxon>Basidiomycota</taxon>
        <taxon>Pucciniomycotina</taxon>
        <taxon>Pucciniomycetes</taxon>
        <taxon>Pucciniales</taxon>
        <taxon>Sphaerophragmiaceae</taxon>
        <taxon>Austropuccinia</taxon>
    </lineage>
</organism>
<protein>
    <submittedName>
        <fullName evidence="2">Uncharacterized protein</fullName>
    </submittedName>
</protein>
<evidence type="ECO:0000313" key="2">
    <source>
        <dbReference type="EMBL" id="MBW0568967.1"/>
    </source>
</evidence>